<accession>A0A438D418</accession>
<keyword evidence="10" id="KW-0328">Glycosyltransferase</keyword>
<evidence type="ECO:0000256" key="22">
    <source>
        <dbReference type="SAM" id="Phobius"/>
    </source>
</evidence>
<evidence type="ECO:0000256" key="11">
    <source>
        <dbReference type="ARBA" id="ARBA00022679"/>
    </source>
</evidence>
<keyword evidence="18 22" id="KW-0472">Membrane</keyword>
<dbReference type="Pfam" id="PF13855">
    <property type="entry name" value="LRR_8"/>
    <property type="match status" value="3"/>
</dbReference>
<dbReference type="GO" id="GO:0005525">
    <property type="term" value="F:GTP binding"/>
    <property type="evidence" value="ECO:0007669"/>
    <property type="project" value="UniProtKB-KW"/>
</dbReference>
<dbReference type="Gene3D" id="3.80.10.10">
    <property type="entry name" value="Ribonuclease Inhibitor"/>
    <property type="match status" value="7"/>
</dbReference>
<evidence type="ECO:0000256" key="8">
    <source>
        <dbReference type="ARBA" id="ARBA00022533"/>
    </source>
</evidence>
<protein>
    <recommendedName>
        <fullName evidence="6">uracil phosphoribosyltransferase</fullName>
        <ecNumber evidence="6">2.4.2.9</ecNumber>
    </recommendedName>
</protein>
<keyword evidence="17" id="KW-0342">GTP-binding</keyword>
<dbReference type="InterPro" id="IPR003591">
    <property type="entry name" value="Leu-rich_rpt_typical-subtyp"/>
</dbReference>
<name>A0A438D418_VITVI</name>
<dbReference type="InterPro" id="IPR046956">
    <property type="entry name" value="RLP23-like"/>
</dbReference>
<sequence length="1707" mass="188689">MANNNVFIQLLFLIITSSGFLFHEIIKVGSCQGDHQRGCIDTEKVALLKFKQGLTDPSGRLSSWVGEDCCKWRGVVCNNRSGHVIKLTLRYLDSDGTEGELGGKISPALLDLKYLNYLDLSMNNFGGIPIPEFIGSLEKLRYLNLSGASFGGPIPPQLGNLSSLHYLDLKEYFDESSQDDLHWISGLTSLRHLNLGGVDLSQAAAYWLQAVSKISSLLELHLPACALADLPPSLPFSNEESCVSRSQFNNLRGSILDSFANRTSIERLRNMGSLCNLKTLILSQNDLNGEITELIDVLSGCNSSRLETLDLGFNDLGGSIPSSIGNLSYLEELYLSDNSMNGTIPETLGRLSKLVAIELSENPLTGVVTEAHFSNLTSLKEFSNYRVTQEFPWHHTGVVLEVDLHLDELDIGSNNLGGRVPNSMKFLPGATVDLEENNFQGPLPLWSSNVTRLNLYDNFFSGPIPQELGERMSMLTDLDLSWNALNGTIPLSFGKLTNLLTLVISNNHLSGGIPEFWNGLPDLYVLDMNNNNLSGELPSSMGSLRFVRFLMISNNHLSGEIPSALQNCTAIHTLDLGGNRFSGNVPAWIGERMPNLLILRLRSNLFHGSIPSQLCTLSSLHILDLGENNLSGFIPSCVGNLSGMVSEIDSQRYEAELMVWRKGREDLYKSILYLVNSMDLSNNNLSGEVPEGVTNLSRLGTLNLSINHLTGKIPDKIGSLQGLETLDLSRNQLSGVIPPGMASLTSLNHLNLSYNNLSGRIPTGNQLQTLDDPSIYENNPALCGPPTTAKCPGDDEPPKPRSGDSEEDENENGNGFEMKWFYVSMGPGFAVGFWGVCGTLIVKDSWRHAYFRLVYDVKEWLLMVISLNVARLRRKLNLGCSEGHHHRAACIETERVALLKFKQGLTDPSHRFSSWVGEECCKWRGLVCNNRIGHVIKLNLRSLNDDGTDGKLGGEISLSLLDLKYLSYFLECSTYMANINASIHFLLLIFLSSTFLHLETVKLGSCNGVLNVSCTEIERKALVHFKQGLTDPSGRLSSWVGLDCCRWRGVVCSQRAPQVIKLKLRNRYARSPEADGEATGAFGDYYGAAHAFGGEISHSLLDLKYLRYLDLSMNYFGGLKIPKFIGSFKRLRYLSLSGASFGGTIPPHLGNLSSLLYLDLNSYSLESVENDLHWLSGLSSLRHLDLGNIDFSKAAAYWHRAVSSLSSLLELRLPGCGLSSLPDLPLPFGNVTSLSMLDLSNNGFSSSIPHWLFNFSSLAYLDLNSNNLQGRNLGKLCNLRTLKLSFNSISGEITGFMDGLSECVNGSSLESLDLGFNDNLGGFLPDALGHLKNLKSLRLWSNSFVGSIPNSIGNLSSLKEFYISENQMNGIIPESVGQLSALVAVDLSENPWVGVITESHFSNLTNLTELAIKKVSPNVTLAFNVSSKWILPFKLNYLELRTCQLGPKFPAWLRNQNQLKTLVLNNARISDTIPDWFWKLDLQVDLLDFANNQLSGRVPNSLKFQEQAIVDLSSNRFHGPFPHFSSKAEFIVFERQFIFWTNASDVGKTMPWLINFDVSWNSLKHPFIISFFKFLIGESMENALRACCKGIKIGKILIHRDGDNGKQLIYEKLPKDISERHVLLLDPVLATGNSAGQAIELLIQKGVPESHIIFLNLISAPEGIHCVCKRFPSLKIVTSEIDVALNEEFRVIPGMGEFGDRYFGTDD</sequence>
<keyword evidence="14" id="KW-0677">Repeat</keyword>
<feature type="compositionally biased region" description="Basic and acidic residues" evidence="21">
    <location>
        <begin position="792"/>
        <end position="804"/>
    </location>
</feature>
<evidence type="ECO:0000256" key="2">
    <source>
        <dbReference type="ARBA" id="ARBA00004251"/>
    </source>
</evidence>
<comment type="caution">
    <text evidence="27">The sequence shown here is derived from an EMBL/GenBank/DDBJ whole genome shotgun (WGS) entry which is preliminary data.</text>
</comment>
<dbReference type="CDD" id="cd06223">
    <property type="entry name" value="PRTases_typeI"/>
    <property type="match status" value="1"/>
</dbReference>
<dbReference type="FunFam" id="3.80.10.10:FF:000213">
    <property type="entry name" value="Tyrosine-sulfated glycopeptide receptor 1"/>
    <property type="match status" value="1"/>
</dbReference>
<dbReference type="InterPro" id="IPR032675">
    <property type="entry name" value="LRR_dom_sf"/>
</dbReference>
<keyword evidence="8" id="KW-0021">Allosteric enzyme</keyword>
<feature type="domain" description="Leucine-rich repeat-containing N-terminal plant-type" evidence="24">
    <location>
        <begin position="893"/>
        <end position="929"/>
    </location>
</feature>
<dbReference type="InterPro" id="IPR000836">
    <property type="entry name" value="PRTase_dom"/>
</dbReference>
<feature type="transmembrane region" description="Helical" evidence="22">
    <location>
        <begin position="820"/>
        <end position="842"/>
    </location>
</feature>
<dbReference type="Proteomes" id="UP000288805">
    <property type="component" value="Unassembled WGS sequence"/>
</dbReference>
<evidence type="ECO:0000259" key="26">
    <source>
        <dbReference type="Pfam" id="PF23598"/>
    </source>
</evidence>
<dbReference type="GO" id="GO:0016301">
    <property type="term" value="F:kinase activity"/>
    <property type="evidence" value="ECO:0007669"/>
    <property type="project" value="UniProtKB-KW"/>
</dbReference>
<evidence type="ECO:0000256" key="23">
    <source>
        <dbReference type="SAM" id="SignalP"/>
    </source>
</evidence>
<dbReference type="SMART" id="SM00369">
    <property type="entry name" value="LRR_TYP"/>
    <property type="match status" value="14"/>
</dbReference>
<evidence type="ECO:0000256" key="1">
    <source>
        <dbReference type="ARBA" id="ARBA00001946"/>
    </source>
</evidence>
<dbReference type="GO" id="GO:0008655">
    <property type="term" value="P:pyrimidine-containing compound salvage"/>
    <property type="evidence" value="ECO:0007669"/>
    <property type="project" value="UniProtKB-ARBA"/>
</dbReference>
<dbReference type="PROSITE" id="PS51450">
    <property type="entry name" value="LRR"/>
    <property type="match status" value="1"/>
</dbReference>
<dbReference type="Gene3D" id="3.40.50.2020">
    <property type="match status" value="1"/>
</dbReference>
<evidence type="ECO:0000256" key="5">
    <source>
        <dbReference type="ARBA" id="ARBA00009592"/>
    </source>
</evidence>
<evidence type="ECO:0000256" key="14">
    <source>
        <dbReference type="ARBA" id="ARBA00022737"/>
    </source>
</evidence>
<evidence type="ECO:0000256" key="17">
    <source>
        <dbReference type="ARBA" id="ARBA00023134"/>
    </source>
</evidence>
<dbReference type="Pfam" id="PF23598">
    <property type="entry name" value="LRR_14"/>
    <property type="match status" value="1"/>
</dbReference>
<dbReference type="SUPFAM" id="SSF52058">
    <property type="entry name" value="L domain-like"/>
    <property type="match status" value="3"/>
</dbReference>
<keyword evidence="12 22" id="KW-0812">Transmembrane</keyword>
<evidence type="ECO:0000256" key="16">
    <source>
        <dbReference type="ARBA" id="ARBA00022989"/>
    </source>
</evidence>
<gene>
    <name evidence="27" type="primary">FLS2_2</name>
    <name evidence="27" type="ORF">CK203_108985</name>
</gene>
<evidence type="ECO:0000256" key="3">
    <source>
        <dbReference type="ARBA" id="ARBA00005180"/>
    </source>
</evidence>
<dbReference type="InterPro" id="IPR029057">
    <property type="entry name" value="PRTase-like"/>
</dbReference>
<evidence type="ECO:0000256" key="7">
    <source>
        <dbReference type="ARBA" id="ARBA00022475"/>
    </source>
</evidence>
<evidence type="ECO:0000256" key="6">
    <source>
        <dbReference type="ARBA" id="ARBA00011894"/>
    </source>
</evidence>
<feature type="chain" id="PRO_5019204081" description="uracil phosphoribosyltransferase" evidence="23">
    <location>
        <begin position="20"/>
        <end position="1707"/>
    </location>
</feature>
<keyword evidence="20" id="KW-0325">Glycoprotein</keyword>
<feature type="domain" description="Disease resistance R13L4/SHOC-2-like LRR" evidence="26">
    <location>
        <begin position="1095"/>
        <end position="1294"/>
    </location>
</feature>
<keyword evidence="27" id="KW-0418">Kinase</keyword>
<reference evidence="27 28" key="1">
    <citation type="journal article" date="2018" name="PLoS Genet.">
        <title>Population sequencing reveals clonal diversity and ancestral inbreeding in the grapevine cultivar Chardonnay.</title>
        <authorList>
            <person name="Roach M.J."/>
            <person name="Johnson D.L."/>
            <person name="Bohlmann J."/>
            <person name="van Vuuren H.J."/>
            <person name="Jones S.J."/>
            <person name="Pretorius I.S."/>
            <person name="Schmidt S.A."/>
            <person name="Borneman A.R."/>
        </authorList>
    </citation>
    <scope>NUCLEOTIDE SEQUENCE [LARGE SCALE GENOMIC DNA]</scope>
    <source>
        <strain evidence="28">cv. Chardonnay</strain>
        <tissue evidence="27">Leaf</tissue>
    </source>
</reference>
<keyword evidence="9" id="KW-0433">Leucine-rich repeat</keyword>
<proteinExistence type="inferred from homology"/>
<keyword evidence="19 27" id="KW-0675">Receptor</keyword>
<dbReference type="EMBL" id="QGNW01001806">
    <property type="protein sequence ID" value="RVW30205.1"/>
    <property type="molecule type" value="Genomic_DNA"/>
</dbReference>
<dbReference type="FunFam" id="3.40.50.2020:FF:000023">
    <property type="entry name" value="Probable uracil phosphoribosyltransferase"/>
    <property type="match status" value="1"/>
</dbReference>
<dbReference type="SUPFAM" id="SSF52047">
    <property type="entry name" value="RNI-like"/>
    <property type="match status" value="1"/>
</dbReference>
<dbReference type="PANTHER" id="PTHR48063">
    <property type="entry name" value="LRR RECEPTOR-LIKE KINASE"/>
    <property type="match status" value="1"/>
</dbReference>
<dbReference type="FunFam" id="3.80.10.10:FF:000095">
    <property type="entry name" value="LRR receptor-like serine/threonine-protein kinase GSO1"/>
    <property type="match status" value="1"/>
</dbReference>
<organism evidence="27 28">
    <name type="scientific">Vitis vinifera</name>
    <name type="common">Grape</name>
    <dbReference type="NCBI Taxonomy" id="29760"/>
    <lineage>
        <taxon>Eukaryota</taxon>
        <taxon>Viridiplantae</taxon>
        <taxon>Streptophyta</taxon>
        <taxon>Embryophyta</taxon>
        <taxon>Tracheophyta</taxon>
        <taxon>Spermatophyta</taxon>
        <taxon>Magnoliopsida</taxon>
        <taxon>eudicotyledons</taxon>
        <taxon>Gunneridae</taxon>
        <taxon>Pentapetalae</taxon>
        <taxon>rosids</taxon>
        <taxon>Vitales</taxon>
        <taxon>Vitaceae</taxon>
        <taxon>Viteae</taxon>
        <taxon>Vitis</taxon>
    </lineage>
</organism>
<dbReference type="FunFam" id="3.80.10.10:FF:000111">
    <property type="entry name" value="LRR receptor-like serine/threonine-protein kinase ERECTA"/>
    <property type="match status" value="1"/>
</dbReference>
<feature type="region of interest" description="Disordered" evidence="21">
    <location>
        <begin position="778"/>
        <end position="811"/>
    </location>
</feature>
<evidence type="ECO:0000256" key="9">
    <source>
        <dbReference type="ARBA" id="ARBA00022614"/>
    </source>
</evidence>
<evidence type="ECO:0000256" key="20">
    <source>
        <dbReference type="ARBA" id="ARBA00023180"/>
    </source>
</evidence>
<evidence type="ECO:0000256" key="4">
    <source>
        <dbReference type="ARBA" id="ARBA00009516"/>
    </source>
</evidence>
<feature type="signal peptide" evidence="23">
    <location>
        <begin position="1"/>
        <end position="19"/>
    </location>
</feature>
<comment type="pathway">
    <text evidence="3">Pyrimidine metabolism; UMP biosynthesis via salvage pathway; UMP from uracil: step 1/1.</text>
</comment>
<dbReference type="InterPro" id="IPR055414">
    <property type="entry name" value="LRR_R13L4/SHOC2-like"/>
</dbReference>
<evidence type="ECO:0000256" key="10">
    <source>
        <dbReference type="ARBA" id="ARBA00022676"/>
    </source>
</evidence>
<dbReference type="Pfam" id="PF00560">
    <property type="entry name" value="LRR_1"/>
    <property type="match status" value="7"/>
</dbReference>
<keyword evidence="13 23" id="KW-0732">Signal</keyword>
<dbReference type="EC" id="2.4.2.9" evidence="6"/>
<evidence type="ECO:0000256" key="18">
    <source>
        <dbReference type="ARBA" id="ARBA00023136"/>
    </source>
</evidence>
<dbReference type="Pfam" id="PF08263">
    <property type="entry name" value="LRRNT_2"/>
    <property type="match status" value="3"/>
</dbReference>
<comment type="cofactor">
    <cofactor evidence="1">
        <name>Mg(2+)</name>
        <dbReference type="ChEBI" id="CHEBI:18420"/>
    </cofactor>
</comment>
<dbReference type="FunFam" id="3.80.10.10:FF:000041">
    <property type="entry name" value="LRR receptor-like serine/threonine-protein kinase ERECTA"/>
    <property type="match status" value="1"/>
</dbReference>
<keyword evidence="7" id="KW-1003">Cell membrane</keyword>
<dbReference type="Pfam" id="PF14681">
    <property type="entry name" value="UPRTase"/>
    <property type="match status" value="1"/>
</dbReference>
<keyword evidence="11" id="KW-0808">Transferase</keyword>
<comment type="similarity">
    <text evidence="4">Belongs to the UPRTase family.</text>
</comment>
<dbReference type="InterPro" id="IPR001611">
    <property type="entry name" value="Leu-rich_rpt"/>
</dbReference>
<keyword evidence="16 22" id="KW-1133">Transmembrane helix</keyword>
<dbReference type="SUPFAM" id="SSF53271">
    <property type="entry name" value="PRTase-like"/>
    <property type="match status" value="1"/>
</dbReference>
<keyword evidence="15" id="KW-0547">Nucleotide-binding</keyword>
<dbReference type="PANTHER" id="PTHR48063:SF16">
    <property type="entry name" value="LRR RECEPTOR-LIKE SERINE_THREONINE-PROTEIN KINASE GSO1"/>
    <property type="match status" value="1"/>
</dbReference>
<dbReference type="InterPro" id="IPR013210">
    <property type="entry name" value="LRR_N_plant-typ"/>
</dbReference>
<evidence type="ECO:0000259" key="24">
    <source>
        <dbReference type="Pfam" id="PF08263"/>
    </source>
</evidence>
<evidence type="ECO:0000256" key="21">
    <source>
        <dbReference type="SAM" id="MobiDB-lite"/>
    </source>
</evidence>
<comment type="similarity">
    <text evidence="5">Belongs to the RLP family.</text>
</comment>
<feature type="transmembrane region" description="Helical" evidence="22">
    <location>
        <begin position="975"/>
        <end position="998"/>
    </location>
</feature>
<dbReference type="PRINTS" id="PR00019">
    <property type="entry name" value="LEURICHRPT"/>
</dbReference>
<dbReference type="GO" id="GO:0004845">
    <property type="term" value="F:uracil phosphoribosyltransferase activity"/>
    <property type="evidence" value="ECO:0007669"/>
    <property type="project" value="UniProtKB-EC"/>
</dbReference>
<evidence type="ECO:0000313" key="28">
    <source>
        <dbReference type="Proteomes" id="UP000288805"/>
    </source>
</evidence>
<evidence type="ECO:0000256" key="15">
    <source>
        <dbReference type="ARBA" id="ARBA00022741"/>
    </source>
</evidence>
<comment type="subcellular location">
    <subcellularLocation>
        <location evidence="2">Cell membrane</location>
        <topology evidence="2">Single-pass type I membrane protein</topology>
    </subcellularLocation>
</comment>
<evidence type="ECO:0000313" key="27">
    <source>
        <dbReference type="EMBL" id="RVW30205.1"/>
    </source>
</evidence>
<feature type="domain" description="Leucine-rich repeat-containing N-terminal plant-type" evidence="24">
    <location>
        <begin position="1018"/>
        <end position="1053"/>
    </location>
</feature>
<dbReference type="GO" id="GO:0005886">
    <property type="term" value="C:plasma membrane"/>
    <property type="evidence" value="ECO:0007669"/>
    <property type="project" value="UniProtKB-SubCell"/>
</dbReference>
<feature type="domain" description="Phosphoribosyltransferase" evidence="25">
    <location>
        <begin position="1577"/>
        <end position="1705"/>
    </location>
</feature>
<evidence type="ECO:0000256" key="13">
    <source>
        <dbReference type="ARBA" id="ARBA00022729"/>
    </source>
</evidence>
<feature type="domain" description="Leucine-rich repeat-containing N-terminal plant-type" evidence="24">
    <location>
        <begin position="41"/>
        <end position="78"/>
    </location>
</feature>
<evidence type="ECO:0000256" key="19">
    <source>
        <dbReference type="ARBA" id="ARBA00023170"/>
    </source>
</evidence>
<evidence type="ECO:0000259" key="25">
    <source>
        <dbReference type="Pfam" id="PF14681"/>
    </source>
</evidence>
<evidence type="ECO:0000256" key="12">
    <source>
        <dbReference type="ARBA" id="ARBA00022692"/>
    </source>
</evidence>